<sequence length="64" mass="6857">MSSCVHFSLMLNKQLKRSGVSSGRSSTLSKQMVSGLVLRSSRAIPLSWSSLVLMPSGTLCCHTS</sequence>
<dbReference type="AlphaFoldDB" id="A0A0E9W6W2"/>
<reference evidence="1" key="1">
    <citation type="submission" date="2014-11" db="EMBL/GenBank/DDBJ databases">
        <authorList>
            <person name="Amaro Gonzalez C."/>
        </authorList>
    </citation>
    <scope>NUCLEOTIDE SEQUENCE</scope>
</reference>
<protein>
    <submittedName>
        <fullName evidence="1">Uncharacterized protein</fullName>
    </submittedName>
</protein>
<reference evidence="1" key="2">
    <citation type="journal article" date="2015" name="Fish Shellfish Immunol.">
        <title>Early steps in the European eel (Anguilla anguilla)-Vibrio vulnificus interaction in the gills: Role of the RtxA13 toxin.</title>
        <authorList>
            <person name="Callol A."/>
            <person name="Pajuelo D."/>
            <person name="Ebbesson L."/>
            <person name="Teles M."/>
            <person name="MacKenzie S."/>
            <person name="Amaro C."/>
        </authorList>
    </citation>
    <scope>NUCLEOTIDE SEQUENCE</scope>
</reference>
<evidence type="ECO:0000313" key="1">
    <source>
        <dbReference type="EMBL" id="JAH86051.1"/>
    </source>
</evidence>
<accession>A0A0E9W6W2</accession>
<dbReference type="EMBL" id="GBXM01022526">
    <property type="protein sequence ID" value="JAH86051.1"/>
    <property type="molecule type" value="Transcribed_RNA"/>
</dbReference>
<proteinExistence type="predicted"/>
<organism evidence="1">
    <name type="scientific">Anguilla anguilla</name>
    <name type="common">European freshwater eel</name>
    <name type="synonym">Muraena anguilla</name>
    <dbReference type="NCBI Taxonomy" id="7936"/>
    <lineage>
        <taxon>Eukaryota</taxon>
        <taxon>Metazoa</taxon>
        <taxon>Chordata</taxon>
        <taxon>Craniata</taxon>
        <taxon>Vertebrata</taxon>
        <taxon>Euteleostomi</taxon>
        <taxon>Actinopterygii</taxon>
        <taxon>Neopterygii</taxon>
        <taxon>Teleostei</taxon>
        <taxon>Anguilliformes</taxon>
        <taxon>Anguillidae</taxon>
        <taxon>Anguilla</taxon>
    </lineage>
</organism>
<name>A0A0E9W6W2_ANGAN</name>